<dbReference type="PANTHER" id="PTHR48420">
    <property type="entry name" value="NON-HAEM DIOXYGENASE N-TERMINAL DOMAIN-CONTAINING PROTEIN"/>
    <property type="match status" value="1"/>
</dbReference>
<reference evidence="2" key="1">
    <citation type="submission" date="2021-01" db="EMBL/GenBank/DDBJ databases">
        <authorList>
            <person name="Corre E."/>
            <person name="Pelletier E."/>
            <person name="Niang G."/>
            <person name="Scheremetjew M."/>
            <person name="Finn R."/>
            <person name="Kale V."/>
            <person name="Holt S."/>
            <person name="Cochrane G."/>
            <person name="Meng A."/>
            <person name="Brown T."/>
            <person name="Cohen L."/>
        </authorList>
    </citation>
    <scope>NUCLEOTIDE SEQUENCE</scope>
    <source>
        <strain evidence="2">SM1012Den-03</strain>
    </source>
</reference>
<sequence>MVPRNANVVKISYNDLVAACSNDASSSSVDDLIEQAFGKANSSSLGIIAITDIPSLPSLRTKLLPLAPKLAALPPQQLEEITAPESQYQVGWSHGREKLEGDKLDFSKGSYYANPLADDLVESMLQRRRYNDVSQLGLGDGDNDNDESHVHVKQQMEELLKWDESLNQIQNEEELRQLANANPAFFAPNVWPSKSLPELENALKEMGQLIHRVGVYLAKCCDSYVAARCPGYNPKTLENILLHSKCCKARLLHYFARDDTSDSSNNDNVDDGDSSNSGGSDDTQFSSWCGWHNDHGSLTGLVPAMYHDENSNIVQCPDEDAGLYIKSRNGELVGPVKLPENALAFQVGETMQVHTGGWLHATPHAVRGCKKGGISRSTFAVFMEPEYHSSMDLPAGRSVSDTQCEEAEKSLPKTVRTLRSRWKLGMNFGEFSEATFAAFH</sequence>
<gene>
    <name evidence="2" type="ORF">SMAR0320_LOCUS206</name>
</gene>
<dbReference type="AlphaFoldDB" id="A0A7S2K966"/>
<evidence type="ECO:0000313" key="2">
    <source>
        <dbReference type="EMBL" id="CAD9570024.1"/>
    </source>
</evidence>
<proteinExistence type="predicted"/>
<dbReference type="Gene3D" id="2.60.120.330">
    <property type="entry name" value="B-lactam Antibiotic, Isopenicillin N Synthase, Chain"/>
    <property type="match status" value="1"/>
</dbReference>
<evidence type="ECO:0000256" key="1">
    <source>
        <dbReference type="SAM" id="MobiDB-lite"/>
    </source>
</evidence>
<evidence type="ECO:0008006" key="3">
    <source>
        <dbReference type="Google" id="ProtNLM"/>
    </source>
</evidence>
<feature type="region of interest" description="Disordered" evidence="1">
    <location>
        <begin position="260"/>
        <end position="281"/>
    </location>
</feature>
<dbReference type="SUPFAM" id="SSF51197">
    <property type="entry name" value="Clavaminate synthase-like"/>
    <property type="match status" value="1"/>
</dbReference>
<accession>A0A7S2K966</accession>
<dbReference type="EMBL" id="HBGZ01000289">
    <property type="protein sequence ID" value="CAD9570024.1"/>
    <property type="molecule type" value="Transcribed_RNA"/>
</dbReference>
<protein>
    <recommendedName>
        <fullName evidence="3">Non-haem dioxygenase N-terminal domain-containing protein</fullName>
    </recommendedName>
</protein>
<dbReference type="PANTHER" id="PTHR48420:SF1">
    <property type="entry name" value="NON-HAEM DIOXYGENASE N-TERMINAL DOMAIN-CONTAINING PROTEIN"/>
    <property type="match status" value="1"/>
</dbReference>
<name>A0A7S2K966_9STRA</name>
<dbReference type="InterPro" id="IPR027443">
    <property type="entry name" value="IPNS-like_sf"/>
</dbReference>
<organism evidence="2">
    <name type="scientific">Skeletonema marinoi</name>
    <dbReference type="NCBI Taxonomy" id="267567"/>
    <lineage>
        <taxon>Eukaryota</taxon>
        <taxon>Sar</taxon>
        <taxon>Stramenopiles</taxon>
        <taxon>Ochrophyta</taxon>
        <taxon>Bacillariophyta</taxon>
        <taxon>Coscinodiscophyceae</taxon>
        <taxon>Thalassiosirophycidae</taxon>
        <taxon>Thalassiosirales</taxon>
        <taxon>Skeletonemataceae</taxon>
        <taxon>Skeletonema</taxon>
        <taxon>Skeletonema marinoi-dohrnii complex</taxon>
    </lineage>
</organism>